<sequence>MTVDPAAAVTGPVLSVTTSAISFVIVVVTLASGLLPLLLAGTGSIVLLLLNTLFVIAPIVVGAVTVTVRVTLAPRGKFGIVGQVTSLVVGLKVPSLSALSNTAPRGSWSSTSTFSAGSGPLFTVVIV</sequence>
<evidence type="ECO:0000313" key="3">
    <source>
        <dbReference type="Proteomes" id="UP000702425"/>
    </source>
</evidence>
<comment type="caution">
    <text evidence="2">The sequence shown here is derived from an EMBL/GenBank/DDBJ whole genome shotgun (WGS) entry which is preliminary data.</text>
</comment>
<gene>
    <name evidence="2" type="ORF">E5S67_06136</name>
</gene>
<dbReference type="Proteomes" id="UP000702425">
    <property type="component" value="Unassembled WGS sequence"/>
</dbReference>
<keyword evidence="1" id="KW-1133">Transmembrane helix</keyword>
<dbReference type="EMBL" id="SRRZ01000209">
    <property type="protein sequence ID" value="NQE38351.1"/>
    <property type="molecule type" value="Genomic_DNA"/>
</dbReference>
<keyword evidence="1" id="KW-0472">Membrane</keyword>
<protein>
    <submittedName>
        <fullName evidence="2">Uncharacterized protein</fullName>
    </submittedName>
</protein>
<keyword evidence="3" id="KW-1185">Reference proteome</keyword>
<organism evidence="2 3">
    <name type="scientific">Microcoleus asticus IPMA8</name>
    <dbReference type="NCBI Taxonomy" id="2563858"/>
    <lineage>
        <taxon>Bacteria</taxon>
        <taxon>Bacillati</taxon>
        <taxon>Cyanobacteriota</taxon>
        <taxon>Cyanophyceae</taxon>
        <taxon>Oscillatoriophycideae</taxon>
        <taxon>Oscillatoriales</taxon>
        <taxon>Microcoleaceae</taxon>
        <taxon>Microcoleus</taxon>
        <taxon>Microcoleus asticus</taxon>
    </lineage>
</organism>
<accession>A0ABX2D6S7</accession>
<keyword evidence="1" id="KW-0812">Transmembrane</keyword>
<name>A0ABX2D6S7_9CYAN</name>
<evidence type="ECO:0000256" key="1">
    <source>
        <dbReference type="SAM" id="Phobius"/>
    </source>
</evidence>
<proteinExistence type="predicted"/>
<feature type="transmembrane region" description="Helical" evidence="1">
    <location>
        <begin position="46"/>
        <end position="68"/>
    </location>
</feature>
<evidence type="ECO:0000313" key="2">
    <source>
        <dbReference type="EMBL" id="NQE38351.1"/>
    </source>
</evidence>
<feature type="transmembrane region" description="Helical" evidence="1">
    <location>
        <begin position="20"/>
        <end position="39"/>
    </location>
</feature>
<reference evidence="2 3" key="1">
    <citation type="journal article" date="2020" name="Sci. Rep.">
        <title>A novel cyanobacterial geosmin producer, revising GeoA distribution and dispersion patterns in Bacteria.</title>
        <authorList>
            <person name="Churro C."/>
            <person name="Semedo-Aguiar A.P."/>
            <person name="Silva A.D."/>
            <person name="Pereira-Leal J.B."/>
            <person name="Leite R.B."/>
        </authorList>
    </citation>
    <scope>NUCLEOTIDE SEQUENCE [LARGE SCALE GENOMIC DNA]</scope>
    <source>
        <strain evidence="2 3">IPMA8</strain>
    </source>
</reference>